<comment type="subunit">
    <text evidence="8">The nucleosome is a histone octamer containing two molecules each of H2A, H2B, H3 and H4 assembled in one H3-H4 heterotetramer and two H2A-H2B heterodimers. The octamer wraps approximately 147 bp of DNA.</text>
</comment>
<dbReference type="InterPro" id="IPR001951">
    <property type="entry name" value="Histone_H4"/>
</dbReference>
<keyword evidence="7 8" id="KW-0544">Nucleosome core</keyword>
<evidence type="ECO:0000256" key="7">
    <source>
        <dbReference type="ARBA" id="ARBA00023269"/>
    </source>
</evidence>
<dbReference type="EMBL" id="CVMT01000001">
    <property type="protein sequence ID" value="CRG84280.1"/>
    <property type="molecule type" value="Genomic_DNA"/>
</dbReference>
<dbReference type="GO" id="GO:0046982">
    <property type="term" value="F:protein heterodimerization activity"/>
    <property type="evidence" value="ECO:0007669"/>
    <property type="project" value="InterPro"/>
</dbReference>
<sequence length="114" mass="13019">MPTSLGLGLARPKRTRRKLNRDSILGITNNFLFYTAKPAIRRLARRGGVVRMSTTIYDEIRKVVQDRLEKILRHLVAVLESSSTPRFERKTVTTRDVVFVLNRMGSTIYGFGPV</sequence>
<dbReference type="PRINTS" id="PR00623">
    <property type="entry name" value="HISTONEH4"/>
</dbReference>
<dbReference type="CDD" id="cd22912">
    <property type="entry name" value="HFD_H4"/>
    <property type="match status" value="1"/>
</dbReference>
<evidence type="ECO:0000256" key="8">
    <source>
        <dbReference type="RuleBase" id="RU000528"/>
    </source>
</evidence>
<keyword evidence="10" id="KW-1185">Reference proteome</keyword>
<evidence type="ECO:0000313" key="10">
    <source>
        <dbReference type="Proteomes" id="UP000054383"/>
    </source>
</evidence>
<dbReference type="SUPFAM" id="SSF47113">
    <property type="entry name" value="Histone-fold"/>
    <property type="match status" value="1"/>
</dbReference>
<evidence type="ECO:0000256" key="1">
    <source>
        <dbReference type="ARBA" id="ARBA00004123"/>
    </source>
</evidence>
<dbReference type="InterPro" id="IPR009072">
    <property type="entry name" value="Histone-fold"/>
</dbReference>
<dbReference type="Proteomes" id="UP000054383">
    <property type="component" value="Unassembled WGS sequence"/>
</dbReference>
<proteinExistence type="inferred from homology"/>
<dbReference type="OrthoDB" id="4341621at2759"/>
<dbReference type="PANTHER" id="PTHR10484">
    <property type="entry name" value="HISTONE H4"/>
    <property type="match status" value="1"/>
</dbReference>
<dbReference type="AlphaFoldDB" id="A0A0U1LMI1"/>
<evidence type="ECO:0000313" key="9">
    <source>
        <dbReference type="EMBL" id="CRG84280.1"/>
    </source>
</evidence>
<reference evidence="9 10" key="1">
    <citation type="submission" date="2015-04" db="EMBL/GenBank/DDBJ databases">
        <authorList>
            <person name="Syromyatnikov M.Y."/>
            <person name="Popov V.N."/>
        </authorList>
    </citation>
    <scope>NUCLEOTIDE SEQUENCE [LARGE SCALE GENOMIC DNA]</scope>
    <source>
        <strain evidence="9">WF-38-12</strain>
    </source>
</reference>
<name>A0A0U1LMI1_TALIS</name>
<keyword evidence="5 8" id="KW-0238">DNA-binding</keyword>
<evidence type="ECO:0000256" key="5">
    <source>
        <dbReference type="ARBA" id="ARBA00023125"/>
    </source>
</evidence>
<organism evidence="9 10">
    <name type="scientific">Talaromyces islandicus</name>
    <name type="common">Penicillium islandicum</name>
    <dbReference type="NCBI Taxonomy" id="28573"/>
    <lineage>
        <taxon>Eukaryota</taxon>
        <taxon>Fungi</taxon>
        <taxon>Dikarya</taxon>
        <taxon>Ascomycota</taxon>
        <taxon>Pezizomycotina</taxon>
        <taxon>Eurotiomycetes</taxon>
        <taxon>Eurotiomycetidae</taxon>
        <taxon>Eurotiales</taxon>
        <taxon>Trichocomaceae</taxon>
        <taxon>Talaromyces</taxon>
        <taxon>Talaromyces sect. Islandici</taxon>
    </lineage>
</organism>
<evidence type="ECO:0000256" key="4">
    <source>
        <dbReference type="ARBA" id="ARBA00022454"/>
    </source>
</evidence>
<keyword evidence="6 8" id="KW-0539">Nucleus</keyword>
<evidence type="ECO:0000256" key="3">
    <source>
        <dbReference type="ARBA" id="ARBA00006564"/>
    </source>
</evidence>
<dbReference type="GO" id="GO:0005634">
    <property type="term" value="C:nucleus"/>
    <property type="evidence" value="ECO:0007669"/>
    <property type="project" value="UniProtKB-SubCell"/>
</dbReference>
<dbReference type="GO" id="GO:0000786">
    <property type="term" value="C:nucleosome"/>
    <property type="evidence" value="ECO:0007669"/>
    <property type="project" value="UniProtKB-KW"/>
</dbReference>
<dbReference type="Gene3D" id="1.10.20.10">
    <property type="entry name" value="Histone, subunit A"/>
    <property type="match status" value="1"/>
</dbReference>
<accession>A0A0U1LMI1</accession>
<gene>
    <name evidence="9" type="ORF">PISL3812_01582</name>
</gene>
<keyword evidence="4 8" id="KW-0158">Chromosome</keyword>
<comment type="subcellular location">
    <subcellularLocation>
        <location evidence="2">Chromosome</location>
    </subcellularLocation>
    <subcellularLocation>
        <location evidence="1">Nucleus</location>
    </subcellularLocation>
</comment>
<dbReference type="GO" id="GO:0003677">
    <property type="term" value="F:DNA binding"/>
    <property type="evidence" value="ECO:0007669"/>
    <property type="project" value="UniProtKB-KW"/>
</dbReference>
<evidence type="ECO:0000256" key="6">
    <source>
        <dbReference type="ARBA" id="ARBA00023242"/>
    </source>
</evidence>
<comment type="similarity">
    <text evidence="3 8">Belongs to the histone H4 family.</text>
</comment>
<protein>
    <recommendedName>
        <fullName evidence="8">Histone H4</fullName>
    </recommendedName>
</protein>
<dbReference type="STRING" id="28573.A0A0U1LMI1"/>
<comment type="function">
    <text evidence="8">Core component of nucleosome. Nucleosomes wrap and compact DNA into chromatin, limiting DNA accessibility to the cellular machineries which require DNA as a template. Histones thereby play a central role in transcription regulation, DNA repair, DNA replication and chromosomal stability. DNA accessibility is regulated via a complex set of post-translational modifications of histones, also called histone code, and nucleosome remodeling.</text>
</comment>
<dbReference type="SMART" id="SM00417">
    <property type="entry name" value="H4"/>
    <property type="match status" value="1"/>
</dbReference>
<dbReference type="OMA" id="HIAWHGK"/>
<evidence type="ECO:0000256" key="2">
    <source>
        <dbReference type="ARBA" id="ARBA00004286"/>
    </source>
</evidence>
<dbReference type="GO" id="GO:0030527">
    <property type="term" value="F:structural constituent of chromatin"/>
    <property type="evidence" value="ECO:0007669"/>
    <property type="project" value="InterPro"/>
</dbReference>